<dbReference type="EMBL" id="ADBL01002227">
    <property type="status" value="NOT_ANNOTATED_CDS"/>
    <property type="molecule type" value="Genomic_DNA"/>
</dbReference>
<gene>
    <name evidence="1" type="ORF">MAPG_09090</name>
</gene>
<dbReference type="AlphaFoldDB" id="A0A0C4E914"/>
<proteinExistence type="predicted"/>
<dbReference type="VEuPathDB" id="FungiDB:MAPG_09090"/>
<reference evidence="2" key="4">
    <citation type="journal article" date="2015" name="G3 (Bethesda)">
        <title>Genome sequences of three phytopathogenic species of the Magnaporthaceae family of fungi.</title>
        <authorList>
            <person name="Okagaki L.H."/>
            <person name="Nunes C.C."/>
            <person name="Sailsbery J."/>
            <person name="Clay B."/>
            <person name="Brown D."/>
            <person name="John T."/>
            <person name="Oh Y."/>
            <person name="Young N."/>
            <person name="Fitzgerald M."/>
            <person name="Haas B.J."/>
            <person name="Zeng Q."/>
            <person name="Young S."/>
            <person name="Adiconis X."/>
            <person name="Fan L."/>
            <person name="Levin J.Z."/>
            <person name="Mitchell T.K."/>
            <person name="Okubara P.A."/>
            <person name="Farman M.L."/>
            <person name="Kohn L.M."/>
            <person name="Birren B."/>
            <person name="Ma L.-J."/>
            <person name="Dean R.A."/>
        </authorList>
    </citation>
    <scope>NUCLEOTIDE SEQUENCE</scope>
    <source>
        <strain evidence="2">ATCC 64411 / 73-15</strain>
    </source>
</reference>
<keyword evidence="3" id="KW-1185">Reference proteome</keyword>
<reference evidence="1" key="3">
    <citation type="submission" date="2011-03" db="EMBL/GenBank/DDBJ databases">
        <title>Annotation of Magnaporthe poae ATCC 64411.</title>
        <authorList>
            <person name="Ma L.-J."/>
            <person name="Dead R."/>
            <person name="Young S.K."/>
            <person name="Zeng Q."/>
            <person name="Gargeya S."/>
            <person name="Fitzgerald M."/>
            <person name="Haas B."/>
            <person name="Abouelleil A."/>
            <person name="Alvarado L."/>
            <person name="Arachchi H.M."/>
            <person name="Berlin A."/>
            <person name="Brown A."/>
            <person name="Chapman S.B."/>
            <person name="Chen Z."/>
            <person name="Dunbar C."/>
            <person name="Freedman E."/>
            <person name="Gearin G."/>
            <person name="Gellesch M."/>
            <person name="Goldberg J."/>
            <person name="Griggs A."/>
            <person name="Gujja S."/>
            <person name="Heiman D."/>
            <person name="Howarth C."/>
            <person name="Larson L."/>
            <person name="Lui A."/>
            <person name="MacDonald P.J.P."/>
            <person name="Mehta T."/>
            <person name="Montmayeur A."/>
            <person name="Murphy C."/>
            <person name="Neiman D."/>
            <person name="Pearson M."/>
            <person name="Priest M."/>
            <person name="Roberts A."/>
            <person name="Saif S."/>
            <person name="Shea T."/>
            <person name="Shenoy N."/>
            <person name="Sisk P."/>
            <person name="Stolte C."/>
            <person name="Sykes S."/>
            <person name="Yandava C."/>
            <person name="Wortman J."/>
            <person name="Nusbaum C."/>
            <person name="Birren B."/>
        </authorList>
    </citation>
    <scope>NUCLEOTIDE SEQUENCE</scope>
    <source>
        <strain evidence="1">ATCC 64411</strain>
    </source>
</reference>
<reference evidence="3" key="2">
    <citation type="submission" date="2010-05" db="EMBL/GenBank/DDBJ databases">
        <title>The genome sequence of Magnaporthe poae strain ATCC 64411.</title>
        <authorList>
            <person name="Ma L.-J."/>
            <person name="Dead R."/>
            <person name="Young S."/>
            <person name="Zeng Q."/>
            <person name="Koehrsen M."/>
            <person name="Alvarado L."/>
            <person name="Berlin A."/>
            <person name="Chapman S.B."/>
            <person name="Chen Z."/>
            <person name="Freedman E."/>
            <person name="Gellesch M."/>
            <person name="Goldberg J."/>
            <person name="Griggs A."/>
            <person name="Gujja S."/>
            <person name="Heilman E.R."/>
            <person name="Heiman D."/>
            <person name="Hepburn T."/>
            <person name="Howarth C."/>
            <person name="Jen D."/>
            <person name="Larson L."/>
            <person name="Mehta T."/>
            <person name="Neiman D."/>
            <person name="Pearson M."/>
            <person name="Roberts A."/>
            <person name="Saif S."/>
            <person name="Shea T."/>
            <person name="Shenoy N."/>
            <person name="Sisk P."/>
            <person name="Stolte C."/>
            <person name="Sykes S."/>
            <person name="Walk T."/>
            <person name="White J."/>
            <person name="Yandava C."/>
            <person name="Haas B."/>
            <person name="Nusbaum C."/>
            <person name="Birren B."/>
        </authorList>
    </citation>
    <scope>NUCLEOTIDE SEQUENCE [LARGE SCALE GENOMIC DNA]</scope>
    <source>
        <strain evidence="3">ATCC 64411 / 73-15</strain>
    </source>
</reference>
<dbReference type="EnsemblFungi" id="MAPG_09090T0">
    <property type="protein sequence ID" value="MAPG_09090T0"/>
    <property type="gene ID" value="MAPG_09090"/>
</dbReference>
<accession>A0A0C4E914</accession>
<sequence length="220" mass="25429">MNRERPGSCPIQLMRGGSHLDAHLVYWKVMKLMWMCQHPVQQAYARSRCEELHKCREIDQASHHKAVAVIFGVFRAQTASLVELESAPKHVAALVDFAVPRATDHVELRQDKSLRDTYLPETWASGITLFSEWIQIETRKRADREGRDTGDLAGLLNFKFFDYFMRRNLDLELPGIAHSFFSSYYERLTASFAILAHDDVEGRWASRVWMDSFSDGSEYL</sequence>
<evidence type="ECO:0000313" key="3">
    <source>
        <dbReference type="Proteomes" id="UP000011715"/>
    </source>
</evidence>
<dbReference type="Proteomes" id="UP000011715">
    <property type="component" value="Unassembled WGS sequence"/>
</dbReference>
<organism evidence="2 3">
    <name type="scientific">Magnaporthiopsis poae (strain ATCC 64411 / 73-15)</name>
    <name type="common">Kentucky bluegrass fungus</name>
    <name type="synonym">Magnaporthe poae</name>
    <dbReference type="NCBI Taxonomy" id="644358"/>
    <lineage>
        <taxon>Eukaryota</taxon>
        <taxon>Fungi</taxon>
        <taxon>Dikarya</taxon>
        <taxon>Ascomycota</taxon>
        <taxon>Pezizomycotina</taxon>
        <taxon>Sordariomycetes</taxon>
        <taxon>Sordariomycetidae</taxon>
        <taxon>Magnaporthales</taxon>
        <taxon>Magnaporthaceae</taxon>
        <taxon>Magnaporthiopsis</taxon>
    </lineage>
</organism>
<reference evidence="1" key="1">
    <citation type="submission" date="2010-05" db="EMBL/GenBank/DDBJ databases">
        <title>The Genome Sequence of Magnaporthe poae strain ATCC 64411.</title>
        <authorList>
            <consortium name="The Broad Institute Genome Sequencing Platform"/>
            <consortium name="Broad Institute Genome Sequencing Center for Infectious Disease"/>
            <person name="Ma L.-J."/>
            <person name="Dead R."/>
            <person name="Young S."/>
            <person name="Zeng Q."/>
            <person name="Koehrsen M."/>
            <person name="Alvarado L."/>
            <person name="Berlin A."/>
            <person name="Chapman S.B."/>
            <person name="Chen Z."/>
            <person name="Freedman E."/>
            <person name="Gellesch M."/>
            <person name="Goldberg J."/>
            <person name="Griggs A."/>
            <person name="Gujja S."/>
            <person name="Heilman E.R."/>
            <person name="Heiman D."/>
            <person name="Hepburn T."/>
            <person name="Howarth C."/>
            <person name="Jen D."/>
            <person name="Larson L."/>
            <person name="Mehta T."/>
            <person name="Neiman D."/>
            <person name="Pearson M."/>
            <person name="Roberts A."/>
            <person name="Saif S."/>
            <person name="Shea T."/>
            <person name="Shenoy N."/>
            <person name="Sisk P."/>
            <person name="Stolte C."/>
            <person name="Sykes S."/>
            <person name="Walk T."/>
            <person name="White J."/>
            <person name="Yandava C."/>
            <person name="Haas B."/>
            <person name="Nusbaum C."/>
            <person name="Birren B."/>
        </authorList>
    </citation>
    <scope>NUCLEOTIDE SEQUENCE</scope>
    <source>
        <strain evidence="1">ATCC 64411</strain>
    </source>
</reference>
<reference evidence="2" key="5">
    <citation type="submission" date="2015-06" db="UniProtKB">
        <authorList>
            <consortium name="EnsemblFungi"/>
        </authorList>
    </citation>
    <scope>IDENTIFICATION</scope>
    <source>
        <strain evidence="2">ATCC 64411</strain>
    </source>
</reference>
<evidence type="ECO:0000313" key="2">
    <source>
        <dbReference type="EnsemblFungi" id="MAPG_09090T0"/>
    </source>
</evidence>
<dbReference type="STRING" id="644358.A0A0C4E914"/>
<protein>
    <submittedName>
        <fullName evidence="1 2">Uncharacterized protein</fullName>
    </submittedName>
</protein>
<dbReference type="EMBL" id="GL876974">
    <property type="protein sequence ID" value="KLU90124.1"/>
    <property type="molecule type" value="Genomic_DNA"/>
</dbReference>
<evidence type="ECO:0000313" key="1">
    <source>
        <dbReference type="EMBL" id="KLU90124.1"/>
    </source>
</evidence>
<name>A0A0C4E914_MAGP6</name>